<dbReference type="Proteomes" id="UP000606115">
    <property type="component" value="Unassembled WGS sequence"/>
</dbReference>
<reference evidence="2" key="1">
    <citation type="journal article" date="2019" name="Int. J. Syst. Evol. Microbiol.">
        <title>The Global Catalogue of Microorganisms (GCM) 10K type strain sequencing project: providing services to taxonomists for standard genome sequencing and annotation.</title>
        <authorList>
            <consortium name="The Broad Institute Genomics Platform"/>
            <consortium name="The Broad Institute Genome Sequencing Center for Infectious Disease"/>
            <person name="Wu L."/>
            <person name="Ma J."/>
        </authorList>
    </citation>
    <scope>NUCLEOTIDE SEQUENCE [LARGE SCALE GENOMIC DNA]</scope>
    <source>
        <strain evidence="2">CGMCC 1.3685</strain>
    </source>
</reference>
<evidence type="ECO:0000313" key="2">
    <source>
        <dbReference type="Proteomes" id="UP000606115"/>
    </source>
</evidence>
<evidence type="ECO:0000313" key="1">
    <source>
        <dbReference type="EMBL" id="GGJ74954.1"/>
    </source>
</evidence>
<sequence>MRVGLAMNTLYKGSVQLERGMDLRLTYVLSSGHTYARNITSWGQFTRTQVS</sequence>
<gene>
    <name evidence="1" type="ORF">GCM10007173_37470</name>
</gene>
<accession>A0ABQ2DW59</accession>
<name>A0ABQ2DW59_9MICC</name>
<protein>
    <submittedName>
        <fullName evidence="1">Uncharacterized protein</fullName>
    </submittedName>
</protein>
<organism evidence="1 2">
    <name type="scientific">Glutamicibacter ardleyensis</name>
    <dbReference type="NCBI Taxonomy" id="225894"/>
    <lineage>
        <taxon>Bacteria</taxon>
        <taxon>Bacillati</taxon>
        <taxon>Actinomycetota</taxon>
        <taxon>Actinomycetes</taxon>
        <taxon>Micrococcales</taxon>
        <taxon>Micrococcaceae</taxon>
        <taxon>Glutamicibacter</taxon>
    </lineage>
</organism>
<comment type="caution">
    <text evidence="1">The sequence shown here is derived from an EMBL/GenBank/DDBJ whole genome shotgun (WGS) entry which is preliminary data.</text>
</comment>
<keyword evidence="2" id="KW-1185">Reference proteome</keyword>
<proteinExistence type="predicted"/>
<dbReference type="EMBL" id="BMKX01000025">
    <property type="protein sequence ID" value="GGJ74954.1"/>
    <property type="molecule type" value="Genomic_DNA"/>
</dbReference>